<protein>
    <submittedName>
        <fullName evidence="1">Uncharacterized protein</fullName>
    </submittedName>
</protein>
<dbReference type="Proteomes" id="UP001058974">
    <property type="component" value="Chromosome 6"/>
</dbReference>
<name>A0A9D4WGK1_PEA</name>
<organism evidence="1 2">
    <name type="scientific">Pisum sativum</name>
    <name type="common">Garden pea</name>
    <name type="synonym">Lathyrus oleraceus</name>
    <dbReference type="NCBI Taxonomy" id="3888"/>
    <lineage>
        <taxon>Eukaryota</taxon>
        <taxon>Viridiplantae</taxon>
        <taxon>Streptophyta</taxon>
        <taxon>Embryophyta</taxon>
        <taxon>Tracheophyta</taxon>
        <taxon>Spermatophyta</taxon>
        <taxon>Magnoliopsida</taxon>
        <taxon>eudicotyledons</taxon>
        <taxon>Gunneridae</taxon>
        <taxon>Pentapetalae</taxon>
        <taxon>rosids</taxon>
        <taxon>fabids</taxon>
        <taxon>Fabales</taxon>
        <taxon>Fabaceae</taxon>
        <taxon>Papilionoideae</taxon>
        <taxon>50 kb inversion clade</taxon>
        <taxon>NPAAA clade</taxon>
        <taxon>Hologalegina</taxon>
        <taxon>IRL clade</taxon>
        <taxon>Fabeae</taxon>
        <taxon>Lathyrus</taxon>
    </lineage>
</organism>
<accession>A0A9D4WGK1</accession>
<proteinExistence type="predicted"/>
<gene>
    <name evidence="1" type="ORF">KIW84_065792</name>
</gene>
<dbReference type="Gramene" id="Psat06G0579200-T1">
    <property type="protein sequence ID" value="KAI5401088.1"/>
    <property type="gene ID" value="KIW84_065792"/>
</dbReference>
<keyword evidence="2" id="KW-1185">Reference proteome</keyword>
<evidence type="ECO:0000313" key="2">
    <source>
        <dbReference type="Proteomes" id="UP001058974"/>
    </source>
</evidence>
<comment type="caution">
    <text evidence="1">The sequence shown here is derived from an EMBL/GenBank/DDBJ whole genome shotgun (WGS) entry which is preliminary data.</text>
</comment>
<dbReference type="EMBL" id="JAMSHJ010000006">
    <property type="protein sequence ID" value="KAI5401088.1"/>
    <property type="molecule type" value="Genomic_DNA"/>
</dbReference>
<evidence type="ECO:0000313" key="1">
    <source>
        <dbReference type="EMBL" id="KAI5401088.1"/>
    </source>
</evidence>
<sequence length="277" mass="31157">MYGFTTPLTLCDDEALLYVQEVQLDKFRQELATSNVSANIAHTSQEENRFRVAYLFYRGRGRSIRGRSRGRGRNTTTSRPTCQLCGKYEHSVITCWHGFGENCMPPSTISASSNTIKSSNLTRGSTQDDAHDTQTMEMMATTSRPNVYTQEYSMLLELESQSWFVDSAQIVNRPSHVNVPHELSNASSTRPTVPNYPKGNHHVEVSTYNNSPSPPIPSSKPIESLLENAHHMLTRAKTGHSKPKAYILHTEPEPISVKQALLQLEWAKAMRNEFNAL</sequence>
<dbReference type="AlphaFoldDB" id="A0A9D4WGK1"/>
<reference evidence="1 2" key="1">
    <citation type="journal article" date="2022" name="Nat. Genet.">
        <title>Improved pea reference genome and pan-genome highlight genomic features and evolutionary characteristics.</title>
        <authorList>
            <person name="Yang T."/>
            <person name="Liu R."/>
            <person name="Luo Y."/>
            <person name="Hu S."/>
            <person name="Wang D."/>
            <person name="Wang C."/>
            <person name="Pandey M.K."/>
            <person name="Ge S."/>
            <person name="Xu Q."/>
            <person name="Li N."/>
            <person name="Li G."/>
            <person name="Huang Y."/>
            <person name="Saxena R.K."/>
            <person name="Ji Y."/>
            <person name="Li M."/>
            <person name="Yan X."/>
            <person name="He Y."/>
            <person name="Liu Y."/>
            <person name="Wang X."/>
            <person name="Xiang C."/>
            <person name="Varshney R.K."/>
            <person name="Ding H."/>
            <person name="Gao S."/>
            <person name="Zong X."/>
        </authorList>
    </citation>
    <scope>NUCLEOTIDE SEQUENCE [LARGE SCALE GENOMIC DNA]</scope>
    <source>
        <strain evidence="1 2">cv. Zhongwan 6</strain>
    </source>
</reference>